<evidence type="ECO:0000313" key="23">
    <source>
        <dbReference type="Proteomes" id="UP000781958"/>
    </source>
</evidence>
<dbReference type="InterPro" id="IPR003594">
    <property type="entry name" value="HATPase_dom"/>
</dbReference>
<keyword evidence="9" id="KW-0418">Kinase</keyword>
<dbReference type="InterPro" id="IPR005467">
    <property type="entry name" value="His_kinase_dom"/>
</dbReference>
<dbReference type="PROSITE" id="PS50110">
    <property type="entry name" value="RESPONSE_REGULATORY"/>
    <property type="match status" value="2"/>
</dbReference>
<keyword evidence="13 17" id="KW-0472">Membrane</keyword>
<dbReference type="SUPFAM" id="SSF55874">
    <property type="entry name" value="ATPase domain of HSP90 chaperone/DNA topoisomerase II/histidine kinase"/>
    <property type="match status" value="1"/>
</dbReference>
<keyword evidence="23" id="KW-1185">Reference proteome</keyword>
<dbReference type="SUPFAM" id="SSF47226">
    <property type="entry name" value="Histidine-containing phosphotransfer domain, HPT domain"/>
    <property type="match status" value="1"/>
</dbReference>
<accession>A0ABS4SYV4</accession>
<dbReference type="EC" id="2.7.13.3" evidence="3"/>
<dbReference type="RefSeq" id="WP_209774011.1">
    <property type="nucleotide sequence ID" value="NZ_JAGINP010000052.1"/>
</dbReference>
<feature type="modified residue" description="4-aspartylphosphate" evidence="15">
    <location>
        <position position="574"/>
    </location>
</feature>
<evidence type="ECO:0000256" key="2">
    <source>
        <dbReference type="ARBA" id="ARBA00004651"/>
    </source>
</evidence>
<evidence type="ECO:0000256" key="13">
    <source>
        <dbReference type="ARBA" id="ARBA00023136"/>
    </source>
</evidence>
<evidence type="ECO:0000256" key="7">
    <source>
        <dbReference type="ARBA" id="ARBA00022692"/>
    </source>
</evidence>
<sequence length="1021" mass="109804">MARLRDRKPPRVRLQPAILTGGAILLGLIGLLFLVIVWEQGQMERLAADSQERMVPLILERQRAVVNLERLKQSGAIVLASEDARRRREALLSAQALAFHPTFQFDPDLKRQVSEAYGVIRRVATMKAESAPKGDGAGTPPPAVDERLAEQWAQTLVGLNVVGDRLLVDVTELTAGRLAQIQEHTRLVSQVIQLSFIAVLAIFAAAGWLMRRHVVRPLLLAADGLRRIGAGERDIRLPGARTQELDSILNAVVRLGEQTEELRITRDRAEAASQAKASFLANMSHEIRTPMNAVIGLSHLALKTDLTPRQRDYVRKISQSGQHLLGIINDILDFSKIEAGKLSVERTGFHLDKVLSDLADLIAEKAAAKGLELIFDVGPSVPSDLIGDPLRIGQILVNYANNAVKFTEAGEIAIAVRVDEDYGDELLLRFEVRDTGIGLTADQRSALFQSFQQADASTTRKYGGTGLGLAISKRLAELMGGSVGVDSAPGRGSCFWFTARLGRDKPRRVLLPRPDLRGLRCLVVDDNESASLVLTDMLTAMSFATQAVSSGPAAIEAVRSAATAGDPVRVVLMDWQMPGMDGLEASAGIGALELDKPPHRIMVTSYGREDVLRRSDGTGIEDVLFKPVNPSSLFDCIMRVLGEDSGAAGAAPAEDAGSALPDLSRLRGARVLLAEDNDLNQQVAGELLNDAGMSVVVAENGAIAVEKVLSMDFDLVLMDMQMPVMDGIAATREIRRLGFADLPIVAMTANAMQADRNRCLDSGMNDYLAKPINPDALWSALLTWVRPRYDVGDEPPVPAEPPPRPEPDRTELPSGIPGLDVEAGVKRLLGKRRLYLDLLRKFVAGQKDAPERIRAALDADDAATAERCAHTLKGTAGNIGAVAVQDAAAALEFAIRGEHPRDRIDGRLAALVPVLADLTAHLEAALPRSEPAVGSVAVDPDALGAVCGRLQDLLKECDPEAEDVLSANADLLRAAFPDRFEALAERVRNFDFDDAAALLVEARAGAAAPADAAVLAHTSVP</sequence>
<dbReference type="EMBL" id="JAGINP010000052">
    <property type="protein sequence ID" value="MBP2297293.1"/>
    <property type="molecule type" value="Genomic_DNA"/>
</dbReference>
<feature type="domain" description="Response regulatory" evidence="19">
    <location>
        <begin position="670"/>
        <end position="785"/>
    </location>
</feature>
<dbReference type="InterPro" id="IPR001789">
    <property type="entry name" value="Sig_transdc_resp-reg_receiver"/>
</dbReference>
<dbReference type="InterPro" id="IPR008207">
    <property type="entry name" value="Sig_transdc_His_kin_Hpt_dom"/>
</dbReference>
<evidence type="ECO:0000256" key="16">
    <source>
        <dbReference type="SAM" id="MobiDB-lite"/>
    </source>
</evidence>
<evidence type="ECO:0000259" key="18">
    <source>
        <dbReference type="PROSITE" id="PS50109"/>
    </source>
</evidence>
<dbReference type="Gene3D" id="3.30.565.10">
    <property type="entry name" value="Histidine kinase-like ATPase, C-terminal domain"/>
    <property type="match status" value="1"/>
</dbReference>
<evidence type="ECO:0000256" key="4">
    <source>
        <dbReference type="ARBA" id="ARBA00022475"/>
    </source>
</evidence>
<comment type="subcellular location">
    <subcellularLocation>
        <location evidence="2">Cell membrane</location>
        <topology evidence="2">Multi-pass membrane protein</topology>
    </subcellularLocation>
</comment>
<dbReference type="PROSITE" id="PS50894">
    <property type="entry name" value="HPT"/>
    <property type="match status" value="1"/>
</dbReference>
<evidence type="ECO:0000256" key="11">
    <source>
        <dbReference type="ARBA" id="ARBA00022989"/>
    </source>
</evidence>
<dbReference type="CDD" id="cd00082">
    <property type="entry name" value="HisKA"/>
    <property type="match status" value="1"/>
</dbReference>
<dbReference type="SMART" id="SM00073">
    <property type="entry name" value="HPT"/>
    <property type="match status" value="1"/>
</dbReference>
<feature type="transmembrane region" description="Helical" evidence="17">
    <location>
        <begin position="17"/>
        <end position="38"/>
    </location>
</feature>
<dbReference type="PROSITE" id="PS50885">
    <property type="entry name" value="HAMP"/>
    <property type="match status" value="1"/>
</dbReference>
<evidence type="ECO:0000256" key="3">
    <source>
        <dbReference type="ARBA" id="ARBA00012438"/>
    </source>
</evidence>
<dbReference type="PRINTS" id="PR00344">
    <property type="entry name" value="BCTRLSENSOR"/>
</dbReference>
<dbReference type="SUPFAM" id="SSF47384">
    <property type="entry name" value="Homodimeric domain of signal transducing histidine kinase"/>
    <property type="match status" value="1"/>
</dbReference>
<feature type="domain" description="HPt" evidence="21">
    <location>
        <begin position="831"/>
        <end position="925"/>
    </location>
</feature>
<dbReference type="Pfam" id="PF00512">
    <property type="entry name" value="HisKA"/>
    <property type="match status" value="1"/>
</dbReference>
<dbReference type="Gene3D" id="3.40.50.2300">
    <property type="match status" value="2"/>
</dbReference>
<keyword evidence="7 17" id="KW-0812">Transmembrane</keyword>
<keyword evidence="11 17" id="KW-1133">Transmembrane helix</keyword>
<dbReference type="Pfam" id="PF02518">
    <property type="entry name" value="HATPase_c"/>
    <property type="match status" value="1"/>
</dbReference>
<dbReference type="SMART" id="SM00388">
    <property type="entry name" value="HisKA"/>
    <property type="match status" value="1"/>
</dbReference>
<dbReference type="Gene3D" id="6.10.340.10">
    <property type="match status" value="1"/>
</dbReference>
<dbReference type="CDD" id="cd16922">
    <property type="entry name" value="HATPase_EvgS-ArcB-TorS-like"/>
    <property type="match status" value="1"/>
</dbReference>
<evidence type="ECO:0000256" key="10">
    <source>
        <dbReference type="ARBA" id="ARBA00022840"/>
    </source>
</evidence>
<evidence type="ECO:0000256" key="8">
    <source>
        <dbReference type="ARBA" id="ARBA00022741"/>
    </source>
</evidence>
<dbReference type="InterPro" id="IPR003661">
    <property type="entry name" value="HisK_dim/P_dom"/>
</dbReference>
<feature type="domain" description="HAMP" evidence="20">
    <location>
        <begin position="212"/>
        <end position="264"/>
    </location>
</feature>
<feature type="domain" description="Response regulatory" evidence="19">
    <location>
        <begin position="520"/>
        <end position="641"/>
    </location>
</feature>
<evidence type="ECO:0000259" key="20">
    <source>
        <dbReference type="PROSITE" id="PS50885"/>
    </source>
</evidence>
<dbReference type="PANTHER" id="PTHR45339">
    <property type="entry name" value="HYBRID SIGNAL TRANSDUCTION HISTIDINE KINASE J"/>
    <property type="match status" value="1"/>
</dbReference>
<evidence type="ECO:0000256" key="15">
    <source>
        <dbReference type="PROSITE-ProRule" id="PRU00169"/>
    </source>
</evidence>
<evidence type="ECO:0000256" key="1">
    <source>
        <dbReference type="ARBA" id="ARBA00000085"/>
    </source>
</evidence>
<evidence type="ECO:0000256" key="6">
    <source>
        <dbReference type="ARBA" id="ARBA00022679"/>
    </source>
</evidence>
<keyword evidence="4" id="KW-1003">Cell membrane</keyword>
<dbReference type="InterPro" id="IPR036890">
    <property type="entry name" value="HATPase_C_sf"/>
</dbReference>
<keyword evidence="6" id="KW-0808">Transferase</keyword>
<dbReference type="Pfam" id="PF01627">
    <property type="entry name" value="Hpt"/>
    <property type="match status" value="1"/>
</dbReference>
<dbReference type="SMART" id="SM00387">
    <property type="entry name" value="HATPase_c"/>
    <property type="match status" value="1"/>
</dbReference>
<evidence type="ECO:0000256" key="14">
    <source>
        <dbReference type="PROSITE-ProRule" id="PRU00110"/>
    </source>
</evidence>
<name>A0ABS4SYV4_9PROT</name>
<dbReference type="Pfam" id="PF00072">
    <property type="entry name" value="Response_reg"/>
    <property type="match status" value="2"/>
</dbReference>
<evidence type="ECO:0000313" key="22">
    <source>
        <dbReference type="EMBL" id="MBP2297293.1"/>
    </source>
</evidence>
<proteinExistence type="predicted"/>
<dbReference type="Gene3D" id="1.10.287.130">
    <property type="match status" value="1"/>
</dbReference>
<reference evidence="22 23" key="1">
    <citation type="submission" date="2021-03" db="EMBL/GenBank/DDBJ databases">
        <title>Genomic Encyclopedia of Type Strains, Phase III (KMG-III): the genomes of soil and plant-associated and newly described type strains.</title>
        <authorList>
            <person name="Whitman W."/>
        </authorList>
    </citation>
    <scope>NUCLEOTIDE SEQUENCE [LARGE SCALE GENOMIC DNA]</scope>
    <source>
        <strain evidence="22 23">IMMIB AFH-6</strain>
    </source>
</reference>
<keyword evidence="5 15" id="KW-0597">Phosphoprotein</keyword>
<dbReference type="InterPro" id="IPR003660">
    <property type="entry name" value="HAMP_dom"/>
</dbReference>
<dbReference type="InterPro" id="IPR036641">
    <property type="entry name" value="HPT_dom_sf"/>
</dbReference>
<dbReference type="InterPro" id="IPR004358">
    <property type="entry name" value="Sig_transdc_His_kin-like_C"/>
</dbReference>
<feature type="domain" description="Histidine kinase" evidence="18">
    <location>
        <begin position="282"/>
        <end position="503"/>
    </location>
</feature>
<keyword evidence="8" id="KW-0547">Nucleotide-binding</keyword>
<feature type="modified residue" description="Phosphohistidine" evidence="14">
    <location>
        <position position="870"/>
    </location>
</feature>
<comment type="catalytic activity">
    <reaction evidence="1">
        <text>ATP + protein L-histidine = ADP + protein N-phospho-L-histidine.</text>
        <dbReference type="EC" id="2.7.13.3"/>
    </reaction>
</comment>
<dbReference type="InterPro" id="IPR011006">
    <property type="entry name" value="CheY-like_superfamily"/>
</dbReference>
<comment type="caution">
    <text evidence="22">The sequence shown here is derived from an EMBL/GenBank/DDBJ whole genome shotgun (WGS) entry which is preliminary data.</text>
</comment>
<dbReference type="SMART" id="SM00448">
    <property type="entry name" value="REC"/>
    <property type="match status" value="2"/>
</dbReference>
<dbReference type="InterPro" id="IPR036097">
    <property type="entry name" value="HisK_dim/P_sf"/>
</dbReference>
<evidence type="ECO:0000256" key="12">
    <source>
        <dbReference type="ARBA" id="ARBA00023012"/>
    </source>
</evidence>
<evidence type="ECO:0000256" key="5">
    <source>
        <dbReference type="ARBA" id="ARBA00022553"/>
    </source>
</evidence>
<feature type="region of interest" description="Disordered" evidence="16">
    <location>
        <begin position="793"/>
        <end position="816"/>
    </location>
</feature>
<keyword evidence="10" id="KW-0067">ATP-binding</keyword>
<feature type="transmembrane region" description="Helical" evidence="17">
    <location>
        <begin position="187"/>
        <end position="210"/>
    </location>
</feature>
<dbReference type="CDD" id="cd17546">
    <property type="entry name" value="REC_hyHK_CKI1_RcsC-like"/>
    <property type="match status" value="2"/>
</dbReference>
<evidence type="ECO:0000259" key="21">
    <source>
        <dbReference type="PROSITE" id="PS50894"/>
    </source>
</evidence>
<evidence type="ECO:0000256" key="17">
    <source>
        <dbReference type="SAM" id="Phobius"/>
    </source>
</evidence>
<protein>
    <recommendedName>
        <fullName evidence="3">histidine kinase</fullName>
        <ecNumber evidence="3">2.7.13.3</ecNumber>
    </recommendedName>
</protein>
<dbReference type="Gene3D" id="1.20.120.160">
    <property type="entry name" value="HPT domain"/>
    <property type="match status" value="1"/>
</dbReference>
<keyword evidence="12" id="KW-0902">Two-component regulatory system</keyword>
<dbReference type="Proteomes" id="UP000781958">
    <property type="component" value="Unassembled WGS sequence"/>
</dbReference>
<gene>
    <name evidence="22" type="ORF">J2851_007115</name>
</gene>
<evidence type="ECO:0000259" key="19">
    <source>
        <dbReference type="PROSITE" id="PS50110"/>
    </source>
</evidence>
<dbReference type="PANTHER" id="PTHR45339:SF1">
    <property type="entry name" value="HYBRID SIGNAL TRANSDUCTION HISTIDINE KINASE J"/>
    <property type="match status" value="1"/>
</dbReference>
<dbReference type="SUPFAM" id="SSF52172">
    <property type="entry name" value="CheY-like"/>
    <property type="match status" value="2"/>
</dbReference>
<feature type="modified residue" description="4-aspartylphosphate" evidence="15">
    <location>
        <position position="719"/>
    </location>
</feature>
<evidence type="ECO:0000256" key="9">
    <source>
        <dbReference type="ARBA" id="ARBA00022777"/>
    </source>
</evidence>
<dbReference type="PROSITE" id="PS50109">
    <property type="entry name" value="HIS_KIN"/>
    <property type="match status" value="1"/>
</dbReference>
<organism evidence="22 23">
    <name type="scientific">Azospirillum rugosum</name>
    <dbReference type="NCBI Taxonomy" id="416170"/>
    <lineage>
        <taxon>Bacteria</taxon>
        <taxon>Pseudomonadati</taxon>
        <taxon>Pseudomonadota</taxon>
        <taxon>Alphaproteobacteria</taxon>
        <taxon>Rhodospirillales</taxon>
        <taxon>Azospirillaceae</taxon>
        <taxon>Azospirillum</taxon>
    </lineage>
</organism>